<evidence type="ECO:0000256" key="9">
    <source>
        <dbReference type="ARBA" id="ARBA00022691"/>
    </source>
</evidence>
<gene>
    <name evidence="16" type="ORF">EV02_0772</name>
</gene>
<dbReference type="Pfam" id="PF22458">
    <property type="entry name" value="RsmF-B_ferredox"/>
    <property type="match status" value="1"/>
</dbReference>
<dbReference type="GO" id="GO:0008649">
    <property type="term" value="F:rRNA methyltransferase activity"/>
    <property type="evidence" value="ECO:0007669"/>
    <property type="project" value="InterPro"/>
</dbReference>
<evidence type="ECO:0000256" key="8">
    <source>
        <dbReference type="ARBA" id="ARBA00022679"/>
    </source>
</evidence>
<organism evidence="16 17">
    <name type="scientific">Prochlorococcus marinus str. SB</name>
    <dbReference type="NCBI Taxonomy" id="59926"/>
    <lineage>
        <taxon>Bacteria</taxon>
        <taxon>Bacillati</taxon>
        <taxon>Cyanobacteriota</taxon>
        <taxon>Cyanophyceae</taxon>
        <taxon>Synechococcales</taxon>
        <taxon>Prochlorococcaceae</taxon>
        <taxon>Prochlorococcus</taxon>
    </lineage>
</organism>
<name>A0A0A2B693_PROMR</name>
<comment type="caution">
    <text evidence="16">The sequence shown here is derived from an EMBL/GenBank/DDBJ whole genome shotgun (WGS) entry which is preliminary data.</text>
</comment>
<evidence type="ECO:0000256" key="5">
    <source>
        <dbReference type="ARBA" id="ARBA00022490"/>
    </source>
</evidence>
<evidence type="ECO:0000256" key="4">
    <source>
        <dbReference type="ARBA" id="ARBA00012140"/>
    </source>
</evidence>
<evidence type="ECO:0000313" key="17">
    <source>
        <dbReference type="Proteomes" id="UP000030345"/>
    </source>
</evidence>
<evidence type="ECO:0000259" key="15">
    <source>
        <dbReference type="PROSITE" id="PS51686"/>
    </source>
</evidence>
<protein>
    <recommendedName>
        <fullName evidence="4">16S rRNA (cytosine(967)-C(5))-methyltransferase</fullName>
        <ecNumber evidence="4">2.1.1.176</ecNumber>
    </recommendedName>
    <alternativeName>
        <fullName evidence="11">16S rRNA m5C967 methyltransferase</fullName>
    </alternativeName>
    <alternativeName>
        <fullName evidence="12">rRNA (cytosine-C(5)-)-methyltransferase RsmB</fullName>
    </alternativeName>
</protein>
<dbReference type="Pfam" id="PF01029">
    <property type="entry name" value="NusB"/>
    <property type="match status" value="1"/>
</dbReference>
<dbReference type="GO" id="GO:0003723">
    <property type="term" value="F:RNA binding"/>
    <property type="evidence" value="ECO:0007669"/>
    <property type="project" value="UniProtKB-UniRule"/>
</dbReference>
<comment type="similarity">
    <text evidence="3 14">Belongs to the class I-like SAM-binding methyltransferase superfamily. RsmB/NOP family.</text>
</comment>
<sequence>MYIKVIFKKIIYILSIGYLQRKAAWEILLKVSYGDFSDHALEKVLKNYQFNPLDIAFITELSFGCIRYRKFLDLWTDHTSKITHKKQPPKLRWLLHIGLYQLLKMDKIPFPAAISTTVEVAKKTDLNGLAGTVNAILRNASRKIEQKIFPELSSDRKERISYLESFPLWLVQDLYKWVGNSEGENIIKAFNKKPSIDLRINQLKTNLDNFLKVLHENKIDAEIINDLHNGITLKSNPRSIKNLPGYSDGLWTIQDRSSQWIAPLLNPKEGEKILDACAAPGSKSTHLAELTNDSAEIIAVDRSAKRLKILQSNLERLNLKSVITLKADATSLIELNPKFISYFDKILLDAPCSGIGTLSRNPDSRWSLSKEKIKSLTLLQEKLLESILPLLKKDGTLVYSTCTICPDENNLLIERFIEKNKTLKLVSQKQILPSFDYPGDGFYSAIISYKS</sequence>
<dbReference type="SUPFAM" id="SSF53335">
    <property type="entry name" value="S-adenosyl-L-methionine-dependent methyltransferases"/>
    <property type="match status" value="1"/>
</dbReference>
<dbReference type="STRING" id="59926.EV02_0772"/>
<evidence type="ECO:0000256" key="1">
    <source>
        <dbReference type="ARBA" id="ARBA00002724"/>
    </source>
</evidence>
<dbReference type="eggNOG" id="COG0781">
    <property type="taxonomic scope" value="Bacteria"/>
</dbReference>
<dbReference type="NCBIfam" id="NF011493">
    <property type="entry name" value="PRK14901.1"/>
    <property type="match status" value="1"/>
</dbReference>
<dbReference type="GO" id="GO:0006355">
    <property type="term" value="P:regulation of DNA-templated transcription"/>
    <property type="evidence" value="ECO:0007669"/>
    <property type="project" value="InterPro"/>
</dbReference>
<dbReference type="EC" id="2.1.1.176" evidence="4"/>
<reference evidence="17" key="1">
    <citation type="journal article" date="2014" name="Sci. Data">
        <title>Genomes of diverse isolates of the marine cyanobacterium Prochlorococcus.</title>
        <authorList>
            <person name="Biller S."/>
            <person name="Berube P."/>
            <person name="Thompson J."/>
            <person name="Kelly L."/>
            <person name="Roggensack S."/>
            <person name="Awad L."/>
            <person name="Roache-Johnson K."/>
            <person name="Ding H."/>
            <person name="Giovannoni S.J."/>
            <person name="Moore L.R."/>
            <person name="Chisholm S.W."/>
        </authorList>
    </citation>
    <scope>NUCLEOTIDE SEQUENCE [LARGE SCALE GENOMIC DNA]</scope>
    <source>
        <strain evidence="17">SB</strain>
    </source>
</reference>
<evidence type="ECO:0000256" key="12">
    <source>
        <dbReference type="ARBA" id="ARBA00031088"/>
    </source>
</evidence>
<dbReference type="InterPro" id="IPR023267">
    <property type="entry name" value="RCMT"/>
</dbReference>
<evidence type="ECO:0000256" key="6">
    <source>
        <dbReference type="ARBA" id="ARBA00022552"/>
    </source>
</evidence>
<dbReference type="InterPro" id="IPR035926">
    <property type="entry name" value="NusB-like_sf"/>
</dbReference>
<dbReference type="InterPro" id="IPR004573">
    <property type="entry name" value="rRNA_ssu_MeTfrase_B"/>
</dbReference>
<keyword evidence="8 14" id="KW-0808">Transferase</keyword>
<dbReference type="InterPro" id="IPR049560">
    <property type="entry name" value="MeTrfase_RsmB-F_NOP2_cat"/>
</dbReference>
<keyword evidence="5" id="KW-0963">Cytoplasm</keyword>
<feature type="binding site" evidence="14">
    <location>
        <position position="328"/>
    </location>
    <ligand>
        <name>S-adenosyl-L-methionine</name>
        <dbReference type="ChEBI" id="CHEBI:59789"/>
    </ligand>
</feature>
<keyword evidence="6" id="KW-0698">rRNA processing</keyword>
<dbReference type="NCBIfam" id="NF011494">
    <property type="entry name" value="PRK14902.1"/>
    <property type="match status" value="1"/>
</dbReference>
<evidence type="ECO:0000256" key="3">
    <source>
        <dbReference type="ARBA" id="ARBA00007494"/>
    </source>
</evidence>
<dbReference type="PROSITE" id="PS51686">
    <property type="entry name" value="SAM_MT_RSMB_NOP"/>
    <property type="match status" value="1"/>
</dbReference>
<dbReference type="InterPro" id="IPR001678">
    <property type="entry name" value="MeTrfase_RsmB-F_NOP2_dom"/>
</dbReference>
<dbReference type="Gene3D" id="3.40.50.150">
    <property type="entry name" value="Vaccinia Virus protein VP39"/>
    <property type="match status" value="1"/>
</dbReference>
<dbReference type="InterPro" id="IPR029063">
    <property type="entry name" value="SAM-dependent_MTases_sf"/>
</dbReference>
<evidence type="ECO:0000256" key="10">
    <source>
        <dbReference type="ARBA" id="ARBA00022884"/>
    </source>
</evidence>
<dbReference type="Proteomes" id="UP000030345">
    <property type="component" value="Unassembled WGS sequence"/>
</dbReference>
<evidence type="ECO:0000256" key="11">
    <source>
        <dbReference type="ARBA" id="ARBA00030399"/>
    </source>
</evidence>
<dbReference type="EMBL" id="JNAS01000002">
    <property type="protein sequence ID" value="KGG08104.1"/>
    <property type="molecule type" value="Genomic_DNA"/>
</dbReference>
<accession>A0A0A2B693</accession>
<feature type="binding site" evidence="14">
    <location>
        <begin position="277"/>
        <end position="283"/>
    </location>
    <ligand>
        <name>S-adenosyl-L-methionine</name>
        <dbReference type="ChEBI" id="CHEBI:59789"/>
    </ligand>
</feature>
<dbReference type="NCBIfam" id="TIGR00563">
    <property type="entry name" value="rsmB"/>
    <property type="match status" value="1"/>
</dbReference>
<keyword evidence="7 14" id="KW-0489">Methyltransferase</keyword>
<evidence type="ECO:0000256" key="14">
    <source>
        <dbReference type="PROSITE-ProRule" id="PRU01023"/>
    </source>
</evidence>
<dbReference type="InterPro" id="IPR018314">
    <property type="entry name" value="RsmB/NOL1/NOP2-like_CS"/>
</dbReference>
<keyword evidence="10 14" id="KW-0694">RNA-binding</keyword>
<evidence type="ECO:0000313" key="16">
    <source>
        <dbReference type="EMBL" id="KGG08104.1"/>
    </source>
</evidence>
<dbReference type="PROSITE" id="PS01153">
    <property type="entry name" value="NOL1_NOP2_SUN"/>
    <property type="match status" value="1"/>
</dbReference>
<dbReference type="eggNOG" id="COG0144">
    <property type="taxonomic scope" value="Bacteria"/>
</dbReference>
<dbReference type="Gene3D" id="1.10.940.10">
    <property type="entry name" value="NusB-like"/>
    <property type="match status" value="1"/>
</dbReference>
<dbReference type="GO" id="GO:0005737">
    <property type="term" value="C:cytoplasm"/>
    <property type="evidence" value="ECO:0007669"/>
    <property type="project" value="UniProtKB-SubCell"/>
</dbReference>
<comment type="catalytic activity">
    <reaction evidence="13">
        <text>cytidine(967) in 16S rRNA + S-adenosyl-L-methionine = 5-methylcytidine(967) in 16S rRNA + S-adenosyl-L-homocysteine + H(+)</text>
        <dbReference type="Rhea" id="RHEA:42748"/>
        <dbReference type="Rhea" id="RHEA-COMP:10219"/>
        <dbReference type="Rhea" id="RHEA-COMP:10220"/>
        <dbReference type="ChEBI" id="CHEBI:15378"/>
        <dbReference type="ChEBI" id="CHEBI:57856"/>
        <dbReference type="ChEBI" id="CHEBI:59789"/>
        <dbReference type="ChEBI" id="CHEBI:74483"/>
        <dbReference type="ChEBI" id="CHEBI:82748"/>
        <dbReference type="EC" id="2.1.1.176"/>
    </reaction>
</comment>
<feature type="binding site" evidence="14">
    <location>
        <position position="301"/>
    </location>
    <ligand>
        <name>S-adenosyl-L-methionine</name>
        <dbReference type="ChEBI" id="CHEBI:59789"/>
    </ligand>
</feature>
<dbReference type="CDD" id="cd02440">
    <property type="entry name" value="AdoMet_MTases"/>
    <property type="match status" value="1"/>
</dbReference>
<dbReference type="PANTHER" id="PTHR22807:SF53">
    <property type="entry name" value="RIBOSOMAL RNA SMALL SUBUNIT METHYLTRANSFERASE B-RELATED"/>
    <property type="match status" value="1"/>
</dbReference>
<feature type="binding site" evidence="14">
    <location>
        <position position="349"/>
    </location>
    <ligand>
        <name>S-adenosyl-L-methionine</name>
        <dbReference type="ChEBI" id="CHEBI:59789"/>
    </ligand>
</feature>
<dbReference type="AlphaFoldDB" id="A0A0A2B693"/>
<comment type="function">
    <text evidence="1">Specifically methylates the cytosine at position 967 (m5C967) of 16S rRNA.</text>
</comment>
<evidence type="ECO:0000256" key="7">
    <source>
        <dbReference type="ARBA" id="ARBA00022603"/>
    </source>
</evidence>
<dbReference type="Pfam" id="PF01189">
    <property type="entry name" value="Methyltr_RsmB-F"/>
    <property type="match status" value="1"/>
</dbReference>
<evidence type="ECO:0000256" key="2">
    <source>
        <dbReference type="ARBA" id="ARBA00004496"/>
    </source>
</evidence>
<feature type="domain" description="SAM-dependent MTase RsmB/NOP-type" evidence="15">
    <location>
        <begin position="186"/>
        <end position="451"/>
    </location>
</feature>
<dbReference type="PRINTS" id="PR02008">
    <property type="entry name" value="RCMTFAMILY"/>
</dbReference>
<dbReference type="SUPFAM" id="SSF48013">
    <property type="entry name" value="NusB-like"/>
    <property type="match status" value="1"/>
</dbReference>
<comment type="subcellular location">
    <subcellularLocation>
        <location evidence="2">Cytoplasm</location>
    </subcellularLocation>
</comment>
<dbReference type="InterPro" id="IPR054728">
    <property type="entry name" value="RsmB-like_ferredoxin"/>
</dbReference>
<feature type="active site" description="Nucleophile" evidence="14">
    <location>
        <position position="402"/>
    </location>
</feature>
<dbReference type="PANTHER" id="PTHR22807">
    <property type="entry name" value="NOP2 YEAST -RELATED NOL1/NOP2/FMU SUN DOMAIN-CONTAINING"/>
    <property type="match status" value="1"/>
</dbReference>
<keyword evidence="9 14" id="KW-0949">S-adenosyl-L-methionine</keyword>
<dbReference type="InterPro" id="IPR006027">
    <property type="entry name" value="NusB_RsmB_TIM44"/>
</dbReference>
<proteinExistence type="inferred from homology"/>
<evidence type="ECO:0000256" key="13">
    <source>
        <dbReference type="ARBA" id="ARBA00047283"/>
    </source>
</evidence>